<evidence type="ECO:0000313" key="4">
    <source>
        <dbReference type="EMBL" id="MDK6274546.1"/>
    </source>
</evidence>
<gene>
    <name evidence="4" type="ORF">QP116_02105</name>
</gene>
<accession>A0AAP4C5W4</accession>
<feature type="transmembrane region" description="Helical" evidence="2">
    <location>
        <begin position="228"/>
        <end position="252"/>
    </location>
</feature>
<feature type="transmembrane region" description="Helical" evidence="2">
    <location>
        <begin position="199"/>
        <end position="221"/>
    </location>
</feature>
<feature type="transmembrane region" description="Helical" evidence="2">
    <location>
        <begin position="272"/>
        <end position="298"/>
    </location>
</feature>
<keyword evidence="2" id="KW-0472">Membrane</keyword>
<comment type="caution">
    <text evidence="4">The sequence shown here is derived from an EMBL/GenBank/DDBJ whole genome shotgun (WGS) entry which is preliminary data.</text>
</comment>
<feature type="compositionally biased region" description="Gly residues" evidence="1">
    <location>
        <begin position="348"/>
        <end position="357"/>
    </location>
</feature>
<organism evidence="4 5">
    <name type="scientific">Pseudoglutamicibacter cumminsii</name>
    <dbReference type="NCBI Taxonomy" id="156979"/>
    <lineage>
        <taxon>Bacteria</taxon>
        <taxon>Bacillati</taxon>
        <taxon>Actinomycetota</taxon>
        <taxon>Actinomycetes</taxon>
        <taxon>Micrococcales</taxon>
        <taxon>Micrococcaceae</taxon>
        <taxon>Pseudoglutamicibacter</taxon>
    </lineage>
</organism>
<feature type="compositionally biased region" description="Low complexity" evidence="1">
    <location>
        <begin position="323"/>
        <end position="347"/>
    </location>
</feature>
<dbReference type="Pfam" id="PF25591">
    <property type="entry name" value="LRV_2"/>
    <property type="match status" value="2"/>
</dbReference>
<feature type="region of interest" description="Disordered" evidence="1">
    <location>
        <begin position="47"/>
        <end position="122"/>
    </location>
</feature>
<feature type="compositionally biased region" description="Low complexity" evidence="1">
    <location>
        <begin position="441"/>
        <end position="466"/>
    </location>
</feature>
<feature type="transmembrane region" description="Helical" evidence="2">
    <location>
        <begin position="156"/>
        <end position="179"/>
    </location>
</feature>
<evidence type="ECO:0000259" key="3">
    <source>
        <dbReference type="Pfam" id="PF25591"/>
    </source>
</evidence>
<dbReference type="InterPro" id="IPR057893">
    <property type="entry name" value="LRV_2"/>
</dbReference>
<dbReference type="RefSeq" id="WP_285332509.1">
    <property type="nucleotide sequence ID" value="NZ_JASODW010000002.1"/>
</dbReference>
<proteinExistence type="predicted"/>
<dbReference type="Proteomes" id="UP001240483">
    <property type="component" value="Unassembled WGS sequence"/>
</dbReference>
<feature type="compositionally biased region" description="Low complexity" evidence="1">
    <location>
        <begin position="406"/>
        <end position="424"/>
    </location>
</feature>
<feature type="compositionally biased region" description="Low complexity" evidence="1">
    <location>
        <begin position="358"/>
        <end position="398"/>
    </location>
</feature>
<evidence type="ECO:0000313" key="5">
    <source>
        <dbReference type="Proteomes" id="UP001240483"/>
    </source>
</evidence>
<sequence>MTEADVRNNPHLDANALMSLAQSRPDLRGAVREHPNCYQALAEWIDSQSGGGQQQPQQQSQQQSQQQNQFQQNQSAQSYNTGYGQQGQSQQYGQNQYGQAQQNQYQQGGYGQPQQYGQNQYGQNQYGQQYGQNQYGQSTYGQAGSGFSAPKEWTGWLPFIIAGLAVLSFIAIFLPAASVKSEFVSESGTLLNGDDGVKVLAIFSLILAIAAVVVPVVAFFIPRKPLPLIYPIAAIAAGALGVITYIVLLVMIGDAVAEANKFEGFGSYGIEMGPAFGTFFGLTTFGLLVVAGVLALLMELKGKGLSAKAQPALAGGSNAGAWGQQSSQNNQYGGYAQQSQYSQQGQHGQQGGYGQQGQYGNQPQQYGSYGYGQQQDNQQQGQRQYGQQSSEQYGQQYSEIQEPAQSEPVVSEPTVSESESVAPEEPAHKVSEEPTETVQDAGVPEEVSEEPAPVAKAEPVQEPAEAPAEEAGETVPADASAVDLQQLAATKPELWDQILRHPNCYPALADWIKQAQNAN</sequence>
<evidence type="ECO:0000256" key="1">
    <source>
        <dbReference type="SAM" id="MobiDB-lite"/>
    </source>
</evidence>
<protein>
    <recommendedName>
        <fullName evidence="3">Leucine rich repeat variant domain-containing protein</fullName>
    </recommendedName>
</protein>
<dbReference type="PANTHER" id="PTHR10019">
    <property type="entry name" value="SNF5"/>
    <property type="match status" value="1"/>
</dbReference>
<evidence type="ECO:0000256" key="2">
    <source>
        <dbReference type="SAM" id="Phobius"/>
    </source>
</evidence>
<dbReference type="AlphaFoldDB" id="A0AAP4C5W4"/>
<keyword evidence="2" id="KW-0812">Transmembrane</keyword>
<feature type="compositionally biased region" description="Low complexity" evidence="1">
    <location>
        <begin position="54"/>
        <end position="122"/>
    </location>
</feature>
<feature type="domain" description="Leucine rich repeat variant" evidence="3">
    <location>
        <begin position="8"/>
        <end position="59"/>
    </location>
</feature>
<dbReference type="EMBL" id="JASODW010000002">
    <property type="protein sequence ID" value="MDK6274546.1"/>
    <property type="molecule type" value="Genomic_DNA"/>
</dbReference>
<feature type="domain" description="Leucine rich repeat variant" evidence="3">
    <location>
        <begin position="479"/>
        <end position="517"/>
    </location>
</feature>
<reference evidence="4" key="1">
    <citation type="submission" date="2023-05" db="EMBL/GenBank/DDBJ databases">
        <title>Cataloging the Phylogenetic Diversity of Human Bladder Bacteria.</title>
        <authorList>
            <person name="Du J."/>
        </authorList>
    </citation>
    <scope>NUCLEOTIDE SEQUENCE</scope>
    <source>
        <strain evidence="4">UMB9978</strain>
    </source>
</reference>
<feature type="region of interest" description="Disordered" evidence="1">
    <location>
        <begin position="318"/>
        <end position="481"/>
    </location>
</feature>
<name>A0AAP4C5W4_9MICC</name>
<keyword evidence="2" id="KW-1133">Transmembrane helix</keyword>